<keyword evidence="3" id="KW-1185">Reference proteome</keyword>
<dbReference type="EMBL" id="CAJNJA010058009">
    <property type="protein sequence ID" value="CAE7864216.1"/>
    <property type="molecule type" value="Genomic_DNA"/>
</dbReference>
<dbReference type="Proteomes" id="UP000601435">
    <property type="component" value="Unassembled WGS sequence"/>
</dbReference>
<protein>
    <submittedName>
        <fullName evidence="2">GIP protein</fullName>
    </submittedName>
</protein>
<name>A0A813ACE3_9DINO</name>
<sequence>MRLSTAGTLLLPPTSSAQTIVPLGSVIQQLGYRLDWTASRCRLIAPSGRAFRLRVKGGCPEIMESEALVLISKLEEKRLEDLKSLEANVAEGTSRIRAVKALMSKSWWDHMQDYVSLGSTNSAQLALQAAPFLADVPQAALQGLVEDVAQVSGWELLKGLTHLNRRRRRALLNAPEWIAKCRIFLVRRRAVRLHGNSVVPPVRGPLDLYGLPELSAAQRAKVDRETALLCRQIWLHAVATAGRKTRSLVFGILDFGIPMQLLQSLKLRAERLICIASPTIQRDGRRHVGVTHPSQFTLCADVCGPLKVPGVDPEGRSKAPKKFKYFLAASYPFPRLHGMPEIPDPLEEVDLSKEQPLDDFPEGAGVGLTEEEARDILENLSEDDGPPLPPPLHAPDDGYSPSKEEAESQDAEEEKEGEEAQEEEADDEEEALPNRGPQEGDWEFEYSDLKEPLQSDRLMFCVPLLDNKSPCVLEALQEIYLYLRALNLPVLRLHTD</sequence>
<reference evidence="2" key="1">
    <citation type="submission" date="2021-02" db="EMBL/GenBank/DDBJ databases">
        <authorList>
            <person name="Dougan E. K."/>
            <person name="Rhodes N."/>
            <person name="Thang M."/>
            <person name="Chan C."/>
        </authorList>
    </citation>
    <scope>NUCLEOTIDE SEQUENCE</scope>
</reference>
<feature type="region of interest" description="Disordered" evidence="1">
    <location>
        <begin position="380"/>
        <end position="442"/>
    </location>
</feature>
<evidence type="ECO:0000313" key="3">
    <source>
        <dbReference type="Proteomes" id="UP000601435"/>
    </source>
</evidence>
<dbReference type="OrthoDB" id="10553829at2759"/>
<feature type="non-terminal residue" evidence="2">
    <location>
        <position position="1"/>
    </location>
</feature>
<feature type="compositionally biased region" description="Acidic residues" evidence="1">
    <location>
        <begin position="407"/>
        <end position="431"/>
    </location>
</feature>
<feature type="non-terminal residue" evidence="2">
    <location>
        <position position="496"/>
    </location>
</feature>
<dbReference type="AlphaFoldDB" id="A0A813ACE3"/>
<evidence type="ECO:0000256" key="1">
    <source>
        <dbReference type="SAM" id="MobiDB-lite"/>
    </source>
</evidence>
<comment type="caution">
    <text evidence="2">The sequence shown here is derived from an EMBL/GenBank/DDBJ whole genome shotgun (WGS) entry which is preliminary data.</text>
</comment>
<evidence type="ECO:0000313" key="2">
    <source>
        <dbReference type="EMBL" id="CAE7864216.1"/>
    </source>
</evidence>
<organism evidence="2 3">
    <name type="scientific">Symbiodinium necroappetens</name>
    <dbReference type="NCBI Taxonomy" id="1628268"/>
    <lineage>
        <taxon>Eukaryota</taxon>
        <taxon>Sar</taxon>
        <taxon>Alveolata</taxon>
        <taxon>Dinophyceae</taxon>
        <taxon>Suessiales</taxon>
        <taxon>Symbiodiniaceae</taxon>
        <taxon>Symbiodinium</taxon>
    </lineage>
</organism>
<proteinExistence type="predicted"/>
<gene>
    <name evidence="2" type="primary">GIP</name>
    <name evidence="2" type="ORF">SNEC2469_LOCUS27506</name>
</gene>
<accession>A0A813ACE3</accession>